<proteinExistence type="predicted"/>
<evidence type="ECO:0000313" key="2">
    <source>
        <dbReference type="EMBL" id="KAJ7359878.1"/>
    </source>
</evidence>
<dbReference type="EMBL" id="JARIHO010000006">
    <property type="protein sequence ID" value="KAJ7359878.1"/>
    <property type="molecule type" value="Genomic_DNA"/>
</dbReference>
<sequence>MTLVTAFRASDRHSLLSCTAMSRDHDDDELDADHEILYSHKTKPRFALLNEWVRRHANIIQRNNGNTVLKETQQATRWSWTQPRDSNQLFGGIEEDPEVVLRYIIASIDAVISVSEKDGRPEDGKAGESDMAGSDTTKKTFIAKTPKGVRQRSKAERTAV</sequence>
<protein>
    <submittedName>
        <fullName evidence="2">Uncharacterized protein</fullName>
    </submittedName>
</protein>
<evidence type="ECO:0000313" key="3">
    <source>
        <dbReference type="Proteomes" id="UP001218218"/>
    </source>
</evidence>
<name>A0AAD7F0K2_9AGAR</name>
<dbReference type="AlphaFoldDB" id="A0AAD7F0K2"/>
<keyword evidence="3" id="KW-1185">Reference proteome</keyword>
<gene>
    <name evidence="2" type="ORF">DFH08DRAFT_801640</name>
</gene>
<organism evidence="2 3">
    <name type="scientific">Mycena albidolilacea</name>
    <dbReference type="NCBI Taxonomy" id="1033008"/>
    <lineage>
        <taxon>Eukaryota</taxon>
        <taxon>Fungi</taxon>
        <taxon>Dikarya</taxon>
        <taxon>Basidiomycota</taxon>
        <taxon>Agaricomycotina</taxon>
        <taxon>Agaricomycetes</taxon>
        <taxon>Agaricomycetidae</taxon>
        <taxon>Agaricales</taxon>
        <taxon>Marasmiineae</taxon>
        <taxon>Mycenaceae</taxon>
        <taxon>Mycena</taxon>
    </lineage>
</organism>
<feature type="compositionally biased region" description="Basic and acidic residues" evidence="1">
    <location>
        <begin position="115"/>
        <end position="128"/>
    </location>
</feature>
<dbReference type="Proteomes" id="UP001218218">
    <property type="component" value="Unassembled WGS sequence"/>
</dbReference>
<feature type="region of interest" description="Disordered" evidence="1">
    <location>
        <begin position="115"/>
        <end position="160"/>
    </location>
</feature>
<reference evidence="2" key="1">
    <citation type="submission" date="2023-03" db="EMBL/GenBank/DDBJ databases">
        <title>Massive genome expansion in bonnet fungi (Mycena s.s.) driven by repeated elements and novel gene families across ecological guilds.</title>
        <authorList>
            <consortium name="Lawrence Berkeley National Laboratory"/>
            <person name="Harder C.B."/>
            <person name="Miyauchi S."/>
            <person name="Viragh M."/>
            <person name="Kuo A."/>
            <person name="Thoen E."/>
            <person name="Andreopoulos B."/>
            <person name="Lu D."/>
            <person name="Skrede I."/>
            <person name="Drula E."/>
            <person name="Henrissat B."/>
            <person name="Morin E."/>
            <person name="Kohler A."/>
            <person name="Barry K."/>
            <person name="LaButti K."/>
            <person name="Morin E."/>
            <person name="Salamov A."/>
            <person name="Lipzen A."/>
            <person name="Mereny Z."/>
            <person name="Hegedus B."/>
            <person name="Baldrian P."/>
            <person name="Stursova M."/>
            <person name="Weitz H."/>
            <person name="Taylor A."/>
            <person name="Grigoriev I.V."/>
            <person name="Nagy L.G."/>
            <person name="Martin F."/>
            <person name="Kauserud H."/>
        </authorList>
    </citation>
    <scope>NUCLEOTIDE SEQUENCE</scope>
    <source>
        <strain evidence="2">CBHHK002</strain>
    </source>
</reference>
<accession>A0AAD7F0K2</accession>
<comment type="caution">
    <text evidence="2">The sequence shown here is derived from an EMBL/GenBank/DDBJ whole genome shotgun (WGS) entry which is preliminary data.</text>
</comment>
<evidence type="ECO:0000256" key="1">
    <source>
        <dbReference type="SAM" id="MobiDB-lite"/>
    </source>
</evidence>